<reference evidence="2" key="1">
    <citation type="submission" date="2015-03" db="EMBL/GenBank/DDBJ databases">
        <authorList>
            <person name="Nijsse Bart"/>
        </authorList>
    </citation>
    <scope>NUCLEOTIDE SEQUENCE [LARGE SCALE GENOMIC DNA]</scope>
</reference>
<dbReference type="Proteomes" id="UP000049855">
    <property type="component" value="Unassembled WGS sequence"/>
</dbReference>
<name>A0A0U1L1B9_9FIRM</name>
<dbReference type="EMBL" id="CTRP01000013">
    <property type="protein sequence ID" value="CQR73476.1"/>
    <property type="molecule type" value="Genomic_DNA"/>
</dbReference>
<keyword evidence="2" id="KW-1185">Reference proteome</keyword>
<evidence type="ECO:0000313" key="2">
    <source>
        <dbReference type="Proteomes" id="UP000049855"/>
    </source>
</evidence>
<accession>A0A0U1L1B9</accession>
<sequence length="87" mass="10235">MTDPLKMQNEIERLWAVIKLAKEYREARNRKPTKGREQEIYEKGKALDIALAELNKSVECRWELTAKSSRLYQQYPARNNLAKKILG</sequence>
<gene>
    <name evidence="1" type="ORF">SpAn4DRAFT_5137</name>
</gene>
<protein>
    <submittedName>
        <fullName evidence="1">Uncharacterized protein</fullName>
    </submittedName>
</protein>
<proteinExistence type="predicted"/>
<organism evidence="1 2">
    <name type="scientific">Sporomusa ovata</name>
    <dbReference type="NCBI Taxonomy" id="2378"/>
    <lineage>
        <taxon>Bacteria</taxon>
        <taxon>Bacillati</taxon>
        <taxon>Bacillota</taxon>
        <taxon>Negativicutes</taxon>
        <taxon>Selenomonadales</taxon>
        <taxon>Sporomusaceae</taxon>
        <taxon>Sporomusa</taxon>
    </lineage>
</organism>
<dbReference type="RefSeq" id="WP_021171443.1">
    <property type="nucleotide sequence ID" value="NZ_CTRP01000013.1"/>
</dbReference>
<evidence type="ECO:0000313" key="1">
    <source>
        <dbReference type="EMBL" id="CQR73476.1"/>
    </source>
</evidence>
<dbReference type="AlphaFoldDB" id="A0A0U1L1B9"/>